<dbReference type="EnsemblMetazoa" id="SSS_5543s_mrna">
    <property type="protein sequence ID" value="KAF7490768.1"/>
    <property type="gene ID" value="SSS_5543"/>
</dbReference>
<evidence type="ECO:0000259" key="3">
    <source>
        <dbReference type="PROSITE" id="PS50172"/>
    </source>
</evidence>
<dbReference type="GO" id="GO:0005085">
    <property type="term" value="F:guanyl-nucleotide exchange factor activity"/>
    <property type="evidence" value="ECO:0007669"/>
    <property type="project" value="InterPro"/>
</dbReference>
<evidence type="ECO:0000313" key="4">
    <source>
        <dbReference type="EMBL" id="KAF7490768.1"/>
    </source>
</evidence>
<dbReference type="InterPro" id="IPR001357">
    <property type="entry name" value="BRCT_dom"/>
</dbReference>
<name>A0A834VEE2_SARSC</name>
<organism evidence="4">
    <name type="scientific">Sarcoptes scabiei</name>
    <name type="common">Itch mite</name>
    <name type="synonym">Acarus scabiei</name>
    <dbReference type="NCBI Taxonomy" id="52283"/>
    <lineage>
        <taxon>Eukaryota</taxon>
        <taxon>Metazoa</taxon>
        <taxon>Ecdysozoa</taxon>
        <taxon>Arthropoda</taxon>
        <taxon>Chelicerata</taxon>
        <taxon>Arachnida</taxon>
        <taxon>Acari</taxon>
        <taxon>Acariformes</taxon>
        <taxon>Sarcoptiformes</taxon>
        <taxon>Astigmata</taxon>
        <taxon>Psoroptidia</taxon>
        <taxon>Sarcoptoidea</taxon>
        <taxon>Sarcoptidae</taxon>
        <taxon>Sarcoptinae</taxon>
        <taxon>Sarcoptes</taxon>
    </lineage>
</organism>
<feature type="domain" description="DH" evidence="2">
    <location>
        <begin position="338"/>
        <end position="526"/>
    </location>
</feature>
<dbReference type="GO" id="GO:0000281">
    <property type="term" value="P:mitotic cytokinesis"/>
    <property type="evidence" value="ECO:0007669"/>
    <property type="project" value="TreeGrafter"/>
</dbReference>
<dbReference type="PROSITE" id="PS50010">
    <property type="entry name" value="DH_2"/>
    <property type="match status" value="1"/>
</dbReference>
<dbReference type="OrthoDB" id="9997817at2759"/>
<protein>
    <submittedName>
        <fullName evidence="4">Protein ECT2</fullName>
    </submittedName>
</protein>
<dbReference type="PROSITE" id="PS50172">
    <property type="entry name" value="BRCT"/>
    <property type="match status" value="2"/>
</dbReference>
<proteinExistence type="predicted"/>
<dbReference type="SUPFAM" id="SSF48065">
    <property type="entry name" value="DBL homology domain (DH-domain)"/>
    <property type="match status" value="1"/>
</dbReference>
<dbReference type="PANTHER" id="PTHR16777:SF2">
    <property type="entry name" value="PROTEIN ECT2"/>
    <property type="match status" value="1"/>
</dbReference>
<evidence type="ECO:0000256" key="1">
    <source>
        <dbReference type="SAM" id="MobiDB-lite"/>
    </source>
</evidence>
<dbReference type="InterPro" id="IPR000219">
    <property type="entry name" value="DH_dom"/>
</dbReference>
<evidence type="ECO:0000313" key="6">
    <source>
        <dbReference type="Proteomes" id="UP000070412"/>
    </source>
</evidence>
<dbReference type="EMBL" id="WVUK01000062">
    <property type="protein sequence ID" value="KAF7490768.1"/>
    <property type="molecule type" value="Genomic_DNA"/>
</dbReference>
<dbReference type="GO" id="GO:0005938">
    <property type="term" value="C:cell cortex"/>
    <property type="evidence" value="ECO:0007669"/>
    <property type="project" value="TreeGrafter"/>
</dbReference>
<dbReference type="Gene3D" id="1.20.900.10">
    <property type="entry name" value="Dbl homology (DH) domain"/>
    <property type="match status" value="1"/>
</dbReference>
<gene>
    <name evidence="4" type="ORF">SSS_5543</name>
</gene>
<dbReference type="GO" id="GO:0005634">
    <property type="term" value="C:nucleus"/>
    <property type="evidence" value="ECO:0007669"/>
    <property type="project" value="InterPro"/>
</dbReference>
<dbReference type="InterPro" id="IPR026817">
    <property type="entry name" value="Ect2"/>
</dbReference>
<dbReference type="AlphaFoldDB" id="A0A834VEE2"/>
<dbReference type="GO" id="GO:0007399">
    <property type="term" value="P:nervous system development"/>
    <property type="evidence" value="ECO:0007669"/>
    <property type="project" value="TreeGrafter"/>
</dbReference>
<dbReference type="InterPro" id="IPR036420">
    <property type="entry name" value="BRCT_dom_sf"/>
</dbReference>
<feature type="region of interest" description="Disordered" evidence="1">
    <location>
        <begin position="806"/>
        <end position="847"/>
    </location>
</feature>
<accession>A0A834VEE2</accession>
<dbReference type="SUPFAM" id="SSF52113">
    <property type="entry name" value="BRCT domain"/>
    <property type="match status" value="2"/>
</dbReference>
<dbReference type="InterPro" id="IPR049395">
    <property type="entry name" value="ECT2_PH"/>
</dbReference>
<dbReference type="GO" id="GO:0005096">
    <property type="term" value="F:GTPase activator activity"/>
    <property type="evidence" value="ECO:0007669"/>
    <property type="project" value="InterPro"/>
</dbReference>
<dbReference type="Pfam" id="PF21242">
    <property type="entry name" value="ECT2_PH"/>
    <property type="match status" value="1"/>
</dbReference>
<dbReference type="Pfam" id="PF00621">
    <property type="entry name" value="RhoGEF"/>
    <property type="match status" value="1"/>
</dbReference>
<dbReference type="SMART" id="SM00325">
    <property type="entry name" value="RhoGEF"/>
    <property type="match status" value="1"/>
</dbReference>
<dbReference type="Gene3D" id="3.40.50.10190">
    <property type="entry name" value="BRCT domain"/>
    <property type="match status" value="3"/>
</dbReference>
<dbReference type="PANTHER" id="PTHR16777">
    <property type="entry name" value="PROTEIN ECT2"/>
    <property type="match status" value="1"/>
</dbReference>
<sequence length="847" mass="98935">MSSSIEIDRLIIIDQDLCENKQFIDALQSNFNIKIETICDLYNSNGFDEHAENILYISSSFEGPLFEKLLSKQKPVISHLIVEDCIRNRITLPLPKHPLFNYFMKDYVICFSIDDKRKTRIINKYLNLIRFMGGQSRRDMNSGKSFERTHLIESKTDSVNYRLASIYGLPILSKEWIDHFWEHRLSKDFDPNDPELMKYRIKPLTDLRITLYNFTPDEITKKTELIIEQGGHSVPLYDRNCTHLVIKNDSESDYLNILENFDELPKFIISEKWLDSTIKLNYRDKEESYLLKIPLSEKIEIDSTPTKDDHPTLNSILLSPNYDNSIDDSSFVDKNDLKKQAITQELYQTELNYVNILKDIIKIFREPLRNHQLPGQFPNDIELKTMFDGLLPIIAVHEKILNELEPVVKNWKAENEIGKIFQAHSAELIKVYPQYVNYYEKTKETIEHCIMKYPKFDSFLKAGEASQECKKQTFKELLINPIQRLPRIELYLRTLLDRTDKLHPDYKLLNESLDTIISVNKVINFEKKKTEGQMELFDLLNDIEDCPATLLSANRHFLAKCDAKLLIQNSSANENENTIHKLEHSIFSLLLFTDWILVCKKRMVKRSNSLKDRTPNIPLSVSKKSKKTYRYIETIELSALKCILCEFDEQESLPDYMDSFALITNTTTLRYFPIYPFVVKDCETKKDKFIEEIVDAFEILTESKVDSTFLKRGNFKSLDFSHSKTIARLLNKSRLTFYRTKERLNRTFSMRRPSNLLSVSMENLNSAIPASPSSRLSRVFTNFNFFTPRENDLYNNNPINSFNDISELDHSDETNTDNFSLPATPAPRRKKMYQGGRGGVEGELMDH</sequence>
<evidence type="ECO:0000259" key="2">
    <source>
        <dbReference type="PROSITE" id="PS50010"/>
    </source>
</evidence>
<dbReference type="SMART" id="SM00292">
    <property type="entry name" value="BRCT"/>
    <property type="match status" value="3"/>
</dbReference>
<dbReference type="GO" id="GO:2000431">
    <property type="term" value="P:regulation of cytokinesis, actomyosin contractile ring assembly"/>
    <property type="evidence" value="ECO:0007669"/>
    <property type="project" value="InterPro"/>
</dbReference>
<dbReference type="Proteomes" id="UP000070412">
    <property type="component" value="Unassembled WGS sequence"/>
</dbReference>
<feature type="domain" description="BRCT" evidence="3">
    <location>
        <begin position="127"/>
        <end position="177"/>
    </location>
</feature>
<dbReference type="CDD" id="cd00160">
    <property type="entry name" value="RhoGEF"/>
    <property type="match status" value="1"/>
</dbReference>
<keyword evidence="6" id="KW-1185">Reference proteome</keyword>
<dbReference type="InterPro" id="IPR035899">
    <property type="entry name" value="DBL_dom_sf"/>
</dbReference>
<reference evidence="6" key="1">
    <citation type="journal article" date="2020" name="PLoS Negl. Trop. Dis.">
        <title>High-quality nuclear genome for Sarcoptes scabiei-A critical resource for a neglected parasite.</title>
        <authorList>
            <person name="Korhonen P.K."/>
            <person name="Gasser R.B."/>
            <person name="Ma G."/>
            <person name="Wang T."/>
            <person name="Stroehlein A.J."/>
            <person name="Young N.D."/>
            <person name="Ang C.S."/>
            <person name="Fernando D.D."/>
            <person name="Lu H.C."/>
            <person name="Taylor S."/>
            <person name="Reynolds S.L."/>
            <person name="Mofiz E."/>
            <person name="Najaraj S.H."/>
            <person name="Gowda H."/>
            <person name="Madugundu A."/>
            <person name="Renuse S."/>
            <person name="Holt D."/>
            <person name="Pandey A."/>
            <person name="Papenfuss A.T."/>
            <person name="Fischer K."/>
        </authorList>
    </citation>
    <scope>NUCLEOTIDE SEQUENCE [LARGE SCALE GENOMIC DNA]</scope>
</reference>
<evidence type="ECO:0000313" key="5">
    <source>
        <dbReference type="EnsemblMetazoa" id="KAF7490768.1"/>
    </source>
</evidence>
<reference evidence="5" key="3">
    <citation type="submission" date="2022-06" db="UniProtKB">
        <authorList>
            <consortium name="EnsemblMetazoa"/>
        </authorList>
    </citation>
    <scope>IDENTIFICATION</scope>
</reference>
<reference evidence="4" key="2">
    <citation type="submission" date="2020-01" db="EMBL/GenBank/DDBJ databases">
        <authorList>
            <person name="Korhonen P.K.K."/>
            <person name="Guangxu M.G."/>
            <person name="Wang T.W."/>
            <person name="Stroehlein A.J.S."/>
            <person name="Young N.D."/>
            <person name="Ang C.-S.A."/>
            <person name="Fernando D.W.F."/>
            <person name="Lu H.L."/>
            <person name="Taylor S.T."/>
            <person name="Ehtesham M.E.M."/>
            <person name="Najaraj S.H.N."/>
            <person name="Harsha G.H.G."/>
            <person name="Madugundu A.M."/>
            <person name="Renuse S.R."/>
            <person name="Holt D.H."/>
            <person name="Pandey A.P."/>
            <person name="Papenfuss A.P."/>
            <person name="Gasser R.B.G."/>
            <person name="Fischer K.F."/>
        </authorList>
    </citation>
    <scope>NUCLEOTIDE SEQUENCE</scope>
    <source>
        <strain evidence="4">SSS_KF_BRIS2020</strain>
    </source>
</reference>
<feature type="domain" description="BRCT" evidence="3">
    <location>
        <begin position="199"/>
        <end position="291"/>
    </location>
</feature>